<name>A0A7T6YZZ8_9BACI</name>
<dbReference type="AlphaFoldDB" id="A0A7T6YZZ8"/>
<dbReference type="KEGG" id="scia:HUG15_01590"/>
<evidence type="ECO:0000313" key="2">
    <source>
        <dbReference type="Proteomes" id="UP000595823"/>
    </source>
</evidence>
<keyword evidence="2" id="KW-1185">Reference proteome</keyword>
<accession>A0A7T6YZZ8</accession>
<proteinExistence type="predicted"/>
<sequence length="191" mass="22120">MRITMGILMSIGGLAMGVFSFFKTKSADNKLSSPEDPEKTSTWAEAIHIEDPFEKEKMLSHAETNAENVIEMHFIYNQFIHLYYRQRNKWAHAPRLCKEYCGRDIEIFPEFIEKYIEENLNGDRDPEKLPLMPSFKRLIIIHETNGDIQKAINTCKLAISHQLRDGSEEGFEGKLQRLEDQLQSAEPESVN</sequence>
<dbReference type="Proteomes" id="UP000595823">
    <property type="component" value="Chromosome"/>
</dbReference>
<reference evidence="1 2" key="1">
    <citation type="submission" date="2020-06" db="EMBL/GenBank/DDBJ databases">
        <title>Genomic analysis of Salicibibacter sp. NKC5-3.</title>
        <authorList>
            <person name="Oh Y.J."/>
        </authorList>
    </citation>
    <scope>NUCLEOTIDE SEQUENCE [LARGE SCALE GENOMIC DNA]</scope>
    <source>
        <strain evidence="1 2">NKC5-3</strain>
    </source>
</reference>
<evidence type="ECO:0000313" key="1">
    <source>
        <dbReference type="EMBL" id="QQK74425.1"/>
    </source>
</evidence>
<evidence type="ECO:0008006" key="3">
    <source>
        <dbReference type="Google" id="ProtNLM"/>
    </source>
</evidence>
<protein>
    <recommendedName>
        <fullName evidence="3">Tetratricopeptide repeat protein</fullName>
    </recommendedName>
</protein>
<gene>
    <name evidence="1" type="ORF">HUG15_01590</name>
</gene>
<organism evidence="1 2">
    <name type="scientific">Salicibibacter cibarius</name>
    <dbReference type="NCBI Taxonomy" id="2743000"/>
    <lineage>
        <taxon>Bacteria</taxon>
        <taxon>Bacillati</taxon>
        <taxon>Bacillota</taxon>
        <taxon>Bacilli</taxon>
        <taxon>Bacillales</taxon>
        <taxon>Bacillaceae</taxon>
        <taxon>Salicibibacter</taxon>
    </lineage>
</organism>
<dbReference type="EMBL" id="CP054705">
    <property type="protein sequence ID" value="QQK74425.1"/>
    <property type="molecule type" value="Genomic_DNA"/>
</dbReference>